<name>A0A5C3NNJ0_9APHY</name>
<feature type="transmembrane region" description="Helical" evidence="1">
    <location>
        <begin position="116"/>
        <end position="136"/>
    </location>
</feature>
<keyword evidence="1" id="KW-0472">Membrane</keyword>
<evidence type="ECO:0008006" key="4">
    <source>
        <dbReference type="Google" id="ProtNLM"/>
    </source>
</evidence>
<reference evidence="2 3" key="1">
    <citation type="journal article" date="2019" name="Nat. Ecol. Evol.">
        <title>Megaphylogeny resolves global patterns of mushroom evolution.</title>
        <authorList>
            <person name="Varga T."/>
            <person name="Krizsan K."/>
            <person name="Foldi C."/>
            <person name="Dima B."/>
            <person name="Sanchez-Garcia M."/>
            <person name="Sanchez-Ramirez S."/>
            <person name="Szollosi G.J."/>
            <person name="Szarkandi J.G."/>
            <person name="Papp V."/>
            <person name="Albert L."/>
            <person name="Andreopoulos W."/>
            <person name="Angelini C."/>
            <person name="Antonin V."/>
            <person name="Barry K.W."/>
            <person name="Bougher N.L."/>
            <person name="Buchanan P."/>
            <person name="Buyck B."/>
            <person name="Bense V."/>
            <person name="Catcheside P."/>
            <person name="Chovatia M."/>
            <person name="Cooper J."/>
            <person name="Damon W."/>
            <person name="Desjardin D."/>
            <person name="Finy P."/>
            <person name="Geml J."/>
            <person name="Haridas S."/>
            <person name="Hughes K."/>
            <person name="Justo A."/>
            <person name="Karasinski D."/>
            <person name="Kautmanova I."/>
            <person name="Kiss B."/>
            <person name="Kocsube S."/>
            <person name="Kotiranta H."/>
            <person name="LaButti K.M."/>
            <person name="Lechner B.E."/>
            <person name="Liimatainen K."/>
            <person name="Lipzen A."/>
            <person name="Lukacs Z."/>
            <person name="Mihaltcheva S."/>
            <person name="Morgado L.N."/>
            <person name="Niskanen T."/>
            <person name="Noordeloos M.E."/>
            <person name="Ohm R.A."/>
            <person name="Ortiz-Santana B."/>
            <person name="Ovrebo C."/>
            <person name="Racz N."/>
            <person name="Riley R."/>
            <person name="Savchenko A."/>
            <person name="Shiryaev A."/>
            <person name="Soop K."/>
            <person name="Spirin V."/>
            <person name="Szebenyi C."/>
            <person name="Tomsovsky M."/>
            <person name="Tulloss R.E."/>
            <person name="Uehling J."/>
            <person name="Grigoriev I.V."/>
            <person name="Vagvolgyi C."/>
            <person name="Papp T."/>
            <person name="Martin F.M."/>
            <person name="Miettinen O."/>
            <person name="Hibbett D.S."/>
            <person name="Nagy L.G."/>
        </authorList>
    </citation>
    <scope>NUCLEOTIDE SEQUENCE [LARGE SCALE GENOMIC DNA]</scope>
    <source>
        <strain evidence="2 3">HHB13444</strain>
    </source>
</reference>
<evidence type="ECO:0000256" key="1">
    <source>
        <dbReference type="SAM" id="Phobius"/>
    </source>
</evidence>
<feature type="transmembrane region" description="Helical" evidence="1">
    <location>
        <begin position="269"/>
        <end position="295"/>
    </location>
</feature>
<evidence type="ECO:0000313" key="2">
    <source>
        <dbReference type="EMBL" id="TFK78814.1"/>
    </source>
</evidence>
<feature type="transmembrane region" description="Helical" evidence="1">
    <location>
        <begin position="190"/>
        <end position="211"/>
    </location>
</feature>
<evidence type="ECO:0000313" key="3">
    <source>
        <dbReference type="Proteomes" id="UP000308197"/>
    </source>
</evidence>
<dbReference type="AlphaFoldDB" id="A0A5C3NNJ0"/>
<keyword evidence="1" id="KW-1133">Transmembrane helix</keyword>
<dbReference type="InParanoid" id="A0A5C3NNJ0"/>
<dbReference type="EMBL" id="ML212311">
    <property type="protein sequence ID" value="TFK78814.1"/>
    <property type="molecule type" value="Genomic_DNA"/>
</dbReference>
<sequence length="401" mass="43743">MSSNDDAAALQSIGHDLIQFFVAVVVETFAIAVYSVLVFKTGLLLLRKSRTTLSLCTCTAVFVMFGLALSLWMIDIHNVIIEIQLTLLSTTADSLDDAYGVAVSQVLRLASVEDVLYAYMTLVGDSIIIWRVYAFWSQGAERLILIIPIAFLLGSIASSMMLSYCASRLGADIVLGTYQNPAFCRNIQTASYSTTLATTGVATTLIAYKVWEYRRTYLEAFGTSSKRTRTQQIMVSLVESGIIYMLFFLVQVIVSLASVNDKIERRPSFAFAFTVYSFSTSCIVGIYPTAVVLLVNSRHSVLKTTSMGGSSDYTGSAGGIRSKHSHGTGQSAYMHTVSSATTMPTNNTGRVTPTAVDLYEMARIASKGSSDALKESDLDPEPRHGHIAVKVRNEQETVYDV</sequence>
<keyword evidence="1" id="KW-0812">Transmembrane</keyword>
<keyword evidence="3" id="KW-1185">Reference proteome</keyword>
<feature type="transmembrane region" description="Helical" evidence="1">
    <location>
        <begin position="51"/>
        <end position="74"/>
    </location>
</feature>
<dbReference type="Proteomes" id="UP000308197">
    <property type="component" value="Unassembled WGS sequence"/>
</dbReference>
<feature type="transmembrane region" description="Helical" evidence="1">
    <location>
        <begin position="143"/>
        <end position="170"/>
    </location>
</feature>
<feature type="transmembrane region" description="Helical" evidence="1">
    <location>
        <begin position="20"/>
        <end position="39"/>
    </location>
</feature>
<organism evidence="2 3">
    <name type="scientific">Polyporus arcularius HHB13444</name>
    <dbReference type="NCBI Taxonomy" id="1314778"/>
    <lineage>
        <taxon>Eukaryota</taxon>
        <taxon>Fungi</taxon>
        <taxon>Dikarya</taxon>
        <taxon>Basidiomycota</taxon>
        <taxon>Agaricomycotina</taxon>
        <taxon>Agaricomycetes</taxon>
        <taxon>Polyporales</taxon>
        <taxon>Polyporaceae</taxon>
        <taxon>Polyporus</taxon>
    </lineage>
</organism>
<feature type="transmembrane region" description="Helical" evidence="1">
    <location>
        <begin position="232"/>
        <end position="257"/>
    </location>
</feature>
<accession>A0A5C3NNJ0</accession>
<protein>
    <recommendedName>
        <fullName evidence="4">G-protein coupled receptors family 1 profile domain-containing protein</fullName>
    </recommendedName>
</protein>
<gene>
    <name evidence="2" type="ORF">K466DRAFT_606640</name>
</gene>
<proteinExistence type="predicted"/>